<sequence length="373" mass="41479">MGVLATAKVVTGSGRRGRPFFTQPGNREWVTVIESVNSQGWAIPPMILFEGKVHLSTWYKETQLPADWVIGVSENGWTNNELGLIWLKDVFDKYTKSRTIGRYRLLILDGHKSHCTAEFDQYCMENSIIPLCMPPHSSHILQPLDVGCFSPLKNIYGGQVEANIRLGVNHIDKPEFLTIYQTTRTQALSSSNICSGFAATGLVPYSPERVLSGLNIQIRTPTPPLIPTDSENQWVSETPHNLTQLQRQAEVIKGLILARPQSPQSPTSIALDQLVKGCQIAMQSAALLVQENIQLHAANNKQKRKRASTRSYIATGGVLTVEEGIERSGLVEIKQQRAEVGNSEPKRRAPSRCSVCKSKEHTARTCPLRYINE</sequence>
<reference evidence="2 3" key="1">
    <citation type="submission" date="2020-06" db="EMBL/GenBank/DDBJ databases">
        <title>Transcriptomic and genomic resources for Thalictrum thalictroides and T. hernandezii: Facilitating candidate gene discovery in an emerging model plant lineage.</title>
        <authorList>
            <person name="Arias T."/>
            <person name="Riano-Pachon D.M."/>
            <person name="Di Stilio V.S."/>
        </authorList>
    </citation>
    <scope>NUCLEOTIDE SEQUENCE [LARGE SCALE GENOMIC DNA]</scope>
    <source>
        <strain evidence="3">cv. WT478/WT964</strain>
        <tissue evidence="2">Leaves</tissue>
    </source>
</reference>
<dbReference type="InterPro" id="IPR050863">
    <property type="entry name" value="CenT-Element_Derived"/>
</dbReference>
<accession>A0A7J6WZ05</accession>
<dbReference type="GO" id="GO:0003677">
    <property type="term" value="F:DNA binding"/>
    <property type="evidence" value="ECO:0007669"/>
    <property type="project" value="TreeGrafter"/>
</dbReference>
<name>A0A7J6WZ05_THATH</name>
<protein>
    <submittedName>
        <fullName evidence="2">Pogo transposable element</fullName>
    </submittedName>
</protein>
<organism evidence="2 3">
    <name type="scientific">Thalictrum thalictroides</name>
    <name type="common">Rue-anemone</name>
    <name type="synonym">Anemone thalictroides</name>
    <dbReference type="NCBI Taxonomy" id="46969"/>
    <lineage>
        <taxon>Eukaryota</taxon>
        <taxon>Viridiplantae</taxon>
        <taxon>Streptophyta</taxon>
        <taxon>Embryophyta</taxon>
        <taxon>Tracheophyta</taxon>
        <taxon>Spermatophyta</taxon>
        <taxon>Magnoliopsida</taxon>
        <taxon>Ranunculales</taxon>
        <taxon>Ranunculaceae</taxon>
        <taxon>Thalictroideae</taxon>
        <taxon>Thalictrum</taxon>
    </lineage>
</organism>
<proteinExistence type="predicted"/>
<feature type="domain" description="DDE-1" evidence="1">
    <location>
        <begin position="27"/>
        <end position="197"/>
    </location>
</feature>
<dbReference type="PANTHER" id="PTHR19303:SF62">
    <property type="entry name" value="HTH CENPB-TYPE DOMAIN-CONTAINING PROTEIN-RELATED"/>
    <property type="match status" value="1"/>
</dbReference>
<evidence type="ECO:0000259" key="1">
    <source>
        <dbReference type="Pfam" id="PF03184"/>
    </source>
</evidence>
<dbReference type="EMBL" id="JABWDY010009051">
    <property type="protein sequence ID" value="KAF5201710.1"/>
    <property type="molecule type" value="Genomic_DNA"/>
</dbReference>
<dbReference type="OrthoDB" id="7614779at2759"/>
<dbReference type="Pfam" id="PF03184">
    <property type="entry name" value="DDE_1"/>
    <property type="match status" value="1"/>
</dbReference>
<comment type="caution">
    <text evidence="2">The sequence shown here is derived from an EMBL/GenBank/DDBJ whole genome shotgun (WGS) entry which is preliminary data.</text>
</comment>
<dbReference type="InterPro" id="IPR004875">
    <property type="entry name" value="DDE_SF_endonuclease_dom"/>
</dbReference>
<evidence type="ECO:0000313" key="3">
    <source>
        <dbReference type="Proteomes" id="UP000554482"/>
    </source>
</evidence>
<dbReference type="Proteomes" id="UP000554482">
    <property type="component" value="Unassembled WGS sequence"/>
</dbReference>
<dbReference type="PANTHER" id="PTHR19303">
    <property type="entry name" value="TRANSPOSON"/>
    <property type="match status" value="1"/>
</dbReference>
<dbReference type="GO" id="GO:0005634">
    <property type="term" value="C:nucleus"/>
    <property type="evidence" value="ECO:0007669"/>
    <property type="project" value="TreeGrafter"/>
</dbReference>
<gene>
    <name evidence="2" type="ORF">FRX31_008703</name>
</gene>
<dbReference type="AlphaFoldDB" id="A0A7J6WZ05"/>
<evidence type="ECO:0000313" key="2">
    <source>
        <dbReference type="EMBL" id="KAF5201710.1"/>
    </source>
</evidence>
<keyword evidence="3" id="KW-1185">Reference proteome</keyword>